<sequence>MNSSESTNTQLIQSLIDTQIFTYALLSGWVLLIYDTLLTFASERDLIWKRKIRMGTLLYIMTRYGAIIKLGSISLNYIGNGNEIKSSITQVSPLQGLLISRAYAVANGGKWVRAILAFVYTFSISVAIAFVPFAPCDSPMGPQITLSSLLLSSTLSSVAICLSEATVVVITFYFTWGQYRELRRVYGPGKNSIVTVFLRQGVIRFIWALESAIQQKLINPLFSGIDTSLEGAMSTILVCRFLLDIRRYTDKVQDNTINTQSIQQHSRNLTSFKAAARQINTIIIEEFGEFDPYIGSSTEELELEEFPTNSGVLPIELI</sequence>
<feature type="transmembrane region" description="Helical" evidence="1">
    <location>
        <begin position="20"/>
        <end position="41"/>
    </location>
</feature>
<dbReference type="HOGENOM" id="CLU_065006_0_2_1"/>
<gene>
    <name evidence="3" type="ORF">M422DRAFT_264406</name>
</gene>
<keyword evidence="4" id="KW-1185">Reference proteome</keyword>
<name>A0A0C9UFR1_SPHS4</name>
<evidence type="ECO:0000313" key="4">
    <source>
        <dbReference type="Proteomes" id="UP000054279"/>
    </source>
</evidence>
<dbReference type="AlphaFoldDB" id="A0A0C9UFR1"/>
<dbReference type="OrthoDB" id="3242409at2759"/>
<evidence type="ECO:0000256" key="1">
    <source>
        <dbReference type="SAM" id="Phobius"/>
    </source>
</evidence>
<organism evidence="3 4">
    <name type="scientific">Sphaerobolus stellatus (strain SS14)</name>
    <dbReference type="NCBI Taxonomy" id="990650"/>
    <lineage>
        <taxon>Eukaryota</taxon>
        <taxon>Fungi</taxon>
        <taxon>Dikarya</taxon>
        <taxon>Basidiomycota</taxon>
        <taxon>Agaricomycotina</taxon>
        <taxon>Agaricomycetes</taxon>
        <taxon>Phallomycetidae</taxon>
        <taxon>Geastrales</taxon>
        <taxon>Sphaerobolaceae</taxon>
        <taxon>Sphaerobolus</taxon>
    </lineage>
</organism>
<feature type="transmembrane region" description="Helical" evidence="1">
    <location>
        <begin position="154"/>
        <end position="176"/>
    </location>
</feature>
<dbReference type="Proteomes" id="UP000054279">
    <property type="component" value="Unassembled WGS sequence"/>
</dbReference>
<evidence type="ECO:0000259" key="2">
    <source>
        <dbReference type="Pfam" id="PF20151"/>
    </source>
</evidence>
<keyword evidence="1" id="KW-0812">Transmembrane</keyword>
<feature type="transmembrane region" description="Helical" evidence="1">
    <location>
        <begin position="111"/>
        <end position="134"/>
    </location>
</feature>
<protein>
    <submittedName>
        <fullName evidence="3">Unplaced genomic scaffold SPHSTscaffold_135, whole genome shotgun sequence</fullName>
    </submittedName>
</protein>
<dbReference type="Pfam" id="PF20151">
    <property type="entry name" value="DUF6533"/>
    <property type="match status" value="1"/>
</dbReference>
<accession>A0A0C9UFR1</accession>
<evidence type="ECO:0000313" key="3">
    <source>
        <dbReference type="EMBL" id="KIJ33639.1"/>
    </source>
</evidence>
<keyword evidence="1" id="KW-1133">Transmembrane helix</keyword>
<feature type="domain" description="DUF6533" evidence="2">
    <location>
        <begin position="23"/>
        <end position="68"/>
    </location>
</feature>
<proteinExistence type="predicted"/>
<reference evidence="3 4" key="1">
    <citation type="submission" date="2014-06" db="EMBL/GenBank/DDBJ databases">
        <title>Evolutionary Origins and Diversification of the Mycorrhizal Mutualists.</title>
        <authorList>
            <consortium name="DOE Joint Genome Institute"/>
            <consortium name="Mycorrhizal Genomics Consortium"/>
            <person name="Kohler A."/>
            <person name="Kuo A."/>
            <person name="Nagy L.G."/>
            <person name="Floudas D."/>
            <person name="Copeland A."/>
            <person name="Barry K.W."/>
            <person name="Cichocki N."/>
            <person name="Veneault-Fourrey C."/>
            <person name="LaButti K."/>
            <person name="Lindquist E.A."/>
            <person name="Lipzen A."/>
            <person name="Lundell T."/>
            <person name="Morin E."/>
            <person name="Murat C."/>
            <person name="Riley R."/>
            <person name="Ohm R."/>
            <person name="Sun H."/>
            <person name="Tunlid A."/>
            <person name="Henrissat B."/>
            <person name="Grigoriev I.V."/>
            <person name="Hibbett D.S."/>
            <person name="Martin F."/>
        </authorList>
    </citation>
    <scope>NUCLEOTIDE SEQUENCE [LARGE SCALE GENOMIC DNA]</scope>
    <source>
        <strain evidence="3 4">SS14</strain>
    </source>
</reference>
<keyword evidence="1" id="KW-0472">Membrane</keyword>
<dbReference type="EMBL" id="KN837210">
    <property type="protein sequence ID" value="KIJ33639.1"/>
    <property type="molecule type" value="Genomic_DNA"/>
</dbReference>
<dbReference type="InterPro" id="IPR045340">
    <property type="entry name" value="DUF6533"/>
</dbReference>